<dbReference type="Proteomes" id="UP000015106">
    <property type="component" value="Chromosome 2"/>
</dbReference>
<reference evidence="1" key="2">
    <citation type="submission" date="2018-03" db="EMBL/GenBank/DDBJ databases">
        <title>The Triticum urartu genome reveals the dynamic nature of wheat genome evolution.</title>
        <authorList>
            <person name="Ling H."/>
            <person name="Ma B."/>
            <person name="Shi X."/>
            <person name="Liu H."/>
            <person name="Dong L."/>
            <person name="Sun H."/>
            <person name="Cao Y."/>
            <person name="Gao Q."/>
            <person name="Zheng S."/>
            <person name="Li Y."/>
            <person name="Yu Y."/>
            <person name="Du H."/>
            <person name="Qi M."/>
            <person name="Li Y."/>
            <person name="Yu H."/>
            <person name="Cui Y."/>
            <person name="Wang N."/>
            <person name="Chen C."/>
            <person name="Wu H."/>
            <person name="Zhao Y."/>
            <person name="Zhang J."/>
            <person name="Li Y."/>
            <person name="Zhou W."/>
            <person name="Zhang B."/>
            <person name="Hu W."/>
            <person name="Eijk M."/>
            <person name="Tang J."/>
            <person name="Witsenboer H."/>
            <person name="Zhao S."/>
            <person name="Li Z."/>
            <person name="Zhang A."/>
            <person name="Wang D."/>
            <person name="Liang C."/>
        </authorList>
    </citation>
    <scope>NUCLEOTIDE SEQUENCE [LARGE SCALE GENOMIC DNA]</scope>
    <source>
        <strain evidence="1">cv. G1812</strain>
    </source>
</reference>
<proteinExistence type="predicted"/>
<evidence type="ECO:0000313" key="2">
    <source>
        <dbReference type="Proteomes" id="UP000015106"/>
    </source>
</evidence>
<dbReference type="Gramene" id="TuG1812G0200002928.01.T01">
    <property type="protein sequence ID" value="TuG1812G0200002928.01.T01"/>
    <property type="gene ID" value="TuG1812G0200002928.01"/>
</dbReference>
<sequence length="101" mass="11636">MPHAYVCQEVHEIALLTENLKKITRRNGPELGGHICVQTWQLNGMLGRYTQELSLSSLGIYYMSAVHTRWRRSRKENHMSQYILKRIAGRSGVGLHTNLQC</sequence>
<name>A0A8R7PEJ6_TRIUA</name>
<evidence type="ECO:0000313" key="1">
    <source>
        <dbReference type="EnsemblPlants" id="TuG1812G0200002928.01.T01"/>
    </source>
</evidence>
<protein>
    <submittedName>
        <fullName evidence="1">Uncharacterized protein</fullName>
    </submittedName>
</protein>
<organism evidence="1 2">
    <name type="scientific">Triticum urartu</name>
    <name type="common">Red wild einkorn</name>
    <name type="synonym">Crithodium urartu</name>
    <dbReference type="NCBI Taxonomy" id="4572"/>
    <lineage>
        <taxon>Eukaryota</taxon>
        <taxon>Viridiplantae</taxon>
        <taxon>Streptophyta</taxon>
        <taxon>Embryophyta</taxon>
        <taxon>Tracheophyta</taxon>
        <taxon>Spermatophyta</taxon>
        <taxon>Magnoliopsida</taxon>
        <taxon>Liliopsida</taxon>
        <taxon>Poales</taxon>
        <taxon>Poaceae</taxon>
        <taxon>BOP clade</taxon>
        <taxon>Pooideae</taxon>
        <taxon>Triticodae</taxon>
        <taxon>Triticeae</taxon>
        <taxon>Triticinae</taxon>
        <taxon>Triticum</taxon>
    </lineage>
</organism>
<reference evidence="1" key="3">
    <citation type="submission" date="2022-06" db="UniProtKB">
        <authorList>
            <consortium name="EnsemblPlants"/>
        </authorList>
    </citation>
    <scope>IDENTIFICATION</scope>
</reference>
<accession>A0A8R7PEJ6</accession>
<reference evidence="2" key="1">
    <citation type="journal article" date="2013" name="Nature">
        <title>Draft genome of the wheat A-genome progenitor Triticum urartu.</title>
        <authorList>
            <person name="Ling H.Q."/>
            <person name="Zhao S."/>
            <person name="Liu D."/>
            <person name="Wang J."/>
            <person name="Sun H."/>
            <person name="Zhang C."/>
            <person name="Fan H."/>
            <person name="Li D."/>
            <person name="Dong L."/>
            <person name="Tao Y."/>
            <person name="Gao C."/>
            <person name="Wu H."/>
            <person name="Li Y."/>
            <person name="Cui Y."/>
            <person name="Guo X."/>
            <person name="Zheng S."/>
            <person name="Wang B."/>
            <person name="Yu K."/>
            <person name="Liang Q."/>
            <person name="Yang W."/>
            <person name="Lou X."/>
            <person name="Chen J."/>
            <person name="Feng M."/>
            <person name="Jian J."/>
            <person name="Zhang X."/>
            <person name="Luo G."/>
            <person name="Jiang Y."/>
            <person name="Liu J."/>
            <person name="Wang Z."/>
            <person name="Sha Y."/>
            <person name="Zhang B."/>
            <person name="Wu H."/>
            <person name="Tang D."/>
            <person name="Shen Q."/>
            <person name="Xue P."/>
            <person name="Zou S."/>
            <person name="Wang X."/>
            <person name="Liu X."/>
            <person name="Wang F."/>
            <person name="Yang Y."/>
            <person name="An X."/>
            <person name="Dong Z."/>
            <person name="Zhang K."/>
            <person name="Zhang X."/>
            <person name="Luo M.C."/>
            <person name="Dvorak J."/>
            <person name="Tong Y."/>
            <person name="Wang J."/>
            <person name="Yang H."/>
            <person name="Li Z."/>
            <person name="Wang D."/>
            <person name="Zhang A."/>
            <person name="Wang J."/>
        </authorList>
    </citation>
    <scope>NUCLEOTIDE SEQUENCE</scope>
    <source>
        <strain evidence="2">cv. G1812</strain>
    </source>
</reference>
<dbReference type="AlphaFoldDB" id="A0A8R7PEJ6"/>
<dbReference type="EnsemblPlants" id="TuG1812G0200002928.01.T01">
    <property type="protein sequence ID" value="TuG1812G0200002928.01.T01"/>
    <property type="gene ID" value="TuG1812G0200002928.01"/>
</dbReference>
<keyword evidence="2" id="KW-1185">Reference proteome</keyword>